<evidence type="ECO:0000256" key="2">
    <source>
        <dbReference type="ARBA" id="ARBA00022475"/>
    </source>
</evidence>
<dbReference type="CDD" id="cd03214">
    <property type="entry name" value="ABC_Iron-Siderophores_B12_Hemin"/>
    <property type="match status" value="1"/>
</dbReference>
<dbReference type="PROSITE" id="PS00211">
    <property type="entry name" value="ABC_TRANSPORTER_1"/>
    <property type="match status" value="1"/>
</dbReference>
<dbReference type="PROSITE" id="PS50893">
    <property type="entry name" value="ABC_TRANSPORTER_2"/>
    <property type="match status" value="1"/>
</dbReference>
<dbReference type="Proteomes" id="UP000319212">
    <property type="component" value="Unassembled WGS sequence"/>
</dbReference>
<dbReference type="RefSeq" id="WP_140838290.1">
    <property type="nucleotide sequence ID" value="NZ_RCZI01000001.1"/>
</dbReference>
<dbReference type="InterPro" id="IPR017871">
    <property type="entry name" value="ABC_transporter-like_CS"/>
</dbReference>
<dbReference type="EMBL" id="RCZI01000001">
    <property type="protein sequence ID" value="TPG30382.1"/>
    <property type="molecule type" value="Genomic_DNA"/>
</dbReference>
<dbReference type="PANTHER" id="PTHR42794:SF1">
    <property type="entry name" value="HEMIN IMPORT ATP-BINDING PROTEIN HMUV"/>
    <property type="match status" value="1"/>
</dbReference>
<dbReference type="InterPro" id="IPR027417">
    <property type="entry name" value="P-loop_NTPase"/>
</dbReference>
<evidence type="ECO:0000256" key="3">
    <source>
        <dbReference type="ARBA" id="ARBA00022741"/>
    </source>
</evidence>
<organism evidence="8 9">
    <name type="scientific">Variovorax guangxiensis</name>
    <dbReference type="NCBI Taxonomy" id="1775474"/>
    <lineage>
        <taxon>Bacteria</taxon>
        <taxon>Pseudomonadati</taxon>
        <taxon>Pseudomonadota</taxon>
        <taxon>Betaproteobacteria</taxon>
        <taxon>Burkholderiales</taxon>
        <taxon>Comamonadaceae</taxon>
        <taxon>Variovorax</taxon>
    </lineage>
</organism>
<accession>A0A502E0Y4</accession>
<evidence type="ECO:0000313" key="9">
    <source>
        <dbReference type="Proteomes" id="UP000319212"/>
    </source>
</evidence>
<dbReference type="GO" id="GO:0005524">
    <property type="term" value="F:ATP binding"/>
    <property type="evidence" value="ECO:0007669"/>
    <property type="project" value="UniProtKB-KW"/>
</dbReference>
<protein>
    <submittedName>
        <fullName evidence="8">ABC transporter ATP-binding protein</fullName>
    </submittedName>
</protein>
<dbReference type="Gene3D" id="3.40.50.300">
    <property type="entry name" value="P-loop containing nucleotide triphosphate hydrolases"/>
    <property type="match status" value="1"/>
</dbReference>
<keyword evidence="2" id="KW-1003">Cell membrane</keyword>
<keyword evidence="4 8" id="KW-0067">ATP-binding</keyword>
<evidence type="ECO:0000256" key="4">
    <source>
        <dbReference type="ARBA" id="ARBA00022840"/>
    </source>
</evidence>
<keyword evidence="3" id="KW-0547">Nucleotide-binding</keyword>
<gene>
    <name evidence="8" type="ORF">EAH82_02510</name>
</gene>
<dbReference type="AlphaFoldDB" id="A0A502E0Y4"/>
<evidence type="ECO:0000259" key="7">
    <source>
        <dbReference type="PROSITE" id="PS50893"/>
    </source>
</evidence>
<evidence type="ECO:0000256" key="1">
    <source>
        <dbReference type="ARBA" id="ARBA00022448"/>
    </source>
</evidence>
<reference evidence="8 9" key="1">
    <citation type="journal article" date="2019" name="Environ. Microbiol.">
        <title>Species interactions and distinct microbial communities in high Arctic permafrost affected cryosols are associated with the CH4 and CO2 gas fluxes.</title>
        <authorList>
            <person name="Altshuler I."/>
            <person name="Hamel J."/>
            <person name="Turney S."/>
            <person name="Magnuson E."/>
            <person name="Levesque R."/>
            <person name="Greer C."/>
            <person name="Whyte L.G."/>
        </authorList>
    </citation>
    <scope>NUCLEOTIDE SEQUENCE [LARGE SCALE GENOMIC DNA]</scope>
    <source>
        <strain evidence="8 9">S06.C</strain>
    </source>
</reference>
<keyword evidence="5" id="KW-1278">Translocase</keyword>
<dbReference type="SMART" id="SM00382">
    <property type="entry name" value="AAA"/>
    <property type="match status" value="1"/>
</dbReference>
<comment type="function">
    <text evidence="6">Part of the ABC transporter complex HmuTUV involved in hemin import. Responsible for energy coupling to the transport system.</text>
</comment>
<evidence type="ECO:0000256" key="6">
    <source>
        <dbReference type="ARBA" id="ARBA00037066"/>
    </source>
</evidence>
<name>A0A502E0Y4_9BURK</name>
<proteinExistence type="predicted"/>
<evidence type="ECO:0000313" key="8">
    <source>
        <dbReference type="EMBL" id="TPG30382.1"/>
    </source>
</evidence>
<sequence length="259" mass="27744">MSDTTHLLEASGLGVSRRGKPILRDVSIGFGATGSVAIIGPNGAGKSTLLALMAGLEKPATGEVRLGTRPVVDVPAAERAQSIGFMPQHFEPHWDLVLEELLCMRLTPPRGQAAGTWPTVDEVIARHQLDVFRGRRWSTLSGGEQARVLLATVLATDPPILLADEPGAALDVRHRLTLVEALAARGRTRLVIVAMHDLDLAFRHFDRIVVVADGRIVIDGGPELIHAALLDESFGVVFDRIGVPPGVMLRARLRQQGAG</sequence>
<keyword evidence="2" id="KW-0472">Membrane</keyword>
<feature type="domain" description="ABC transporter" evidence="7">
    <location>
        <begin position="8"/>
        <end position="238"/>
    </location>
</feature>
<dbReference type="Pfam" id="PF00005">
    <property type="entry name" value="ABC_tran"/>
    <property type="match status" value="1"/>
</dbReference>
<dbReference type="SUPFAM" id="SSF52540">
    <property type="entry name" value="P-loop containing nucleoside triphosphate hydrolases"/>
    <property type="match status" value="1"/>
</dbReference>
<evidence type="ECO:0000256" key="5">
    <source>
        <dbReference type="ARBA" id="ARBA00022967"/>
    </source>
</evidence>
<dbReference type="OrthoDB" id="5296765at2"/>
<dbReference type="PANTHER" id="PTHR42794">
    <property type="entry name" value="HEMIN IMPORT ATP-BINDING PROTEIN HMUV"/>
    <property type="match status" value="1"/>
</dbReference>
<dbReference type="InterPro" id="IPR003593">
    <property type="entry name" value="AAA+_ATPase"/>
</dbReference>
<dbReference type="InterPro" id="IPR003439">
    <property type="entry name" value="ABC_transporter-like_ATP-bd"/>
</dbReference>
<keyword evidence="1" id="KW-0813">Transport</keyword>
<comment type="caution">
    <text evidence="8">The sequence shown here is derived from an EMBL/GenBank/DDBJ whole genome shotgun (WGS) entry which is preliminary data.</text>
</comment>
<dbReference type="GO" id="GO:0016887">
    <property type="term" value="F:ATP hydrolysis activity"/>
    <property type="evidence" value="ECO:0007669"/>
    <property type="project" value="InterPro"/>
</dbReference>